<proteinExistence type="predicted"/>
<reference evidence="3" key="1">
    <citation type="submission" date="2015-10" db="EMBL/GenBank/DDBJ databases">
        <authorList>
            <person name="Devillers H."/>
        </authorList>
    </citation>
    <scope>NUCLEOTIDE SEQUENCE [LARGE SCALE GENOMIC DNA]</scope>
</reference>
<feature type="compositionally biased region" description="Basic residues" evidence="1">
    <location>
        <begin position="209"/>
        <end position="219"/>
    </location>
</feature>
<feature type="compositionally biased region" description="Basic residues" evidence="1">
    <location>
        <begin position="103"/>
        <end position="114"/>
    </location>
</feature>
<feature type="compositionally biased region" description="Basic and acidic residues" evidence="1">
    <location>
        <begin position="250"/>
        <end position="262"/>
    </location>
</feature>
<evidence type="ECO:0000256" key="1">
    <source>
        <dbReference type="SAM" id="MobiDB-lite"/>
    </source>
</evidence>
<keyword evidence="3" id="KW-1185">Reference proteome</keyword>
<feature type="region of interest" description="Disordered" evidence="1">
    <location>
        <begin position="84"/>
        <end position="119"/>
    </location>
</feature>
<accession>A0A0N7MME9</accession>
<dbReference type="EMBL" id="LN890557">
    <property type="protein sequence ID" value="CUS24913.1"/>
    <property type="molecule type" value="Genomic_DNA"/>
</dbReference>
<evidence type="ECO:0000313" key="3">
    <source>
        <dbReference type="Proteomes" id="UP000236544"/>
    </source>
</evidence>
<protein>
    <submittedName>
        <fullName evidence="2">LAQU0S21e01266g1_1</fullName>
    </submittedName>
</protein>
<evidence type="ECO:0000313" key="2">
    <source>
        <dbReference type="EMBL" id="CUS24913.1"/>
    </source>
</evidence>
<feature type="compositionally biased region" description="Basic and acidic residues" evidence="1">
    <location>
        <begin position="165"/>
        <end position="179"/>
    </location>
</feature>
<feature type="compositionally biased region" description="Basic residues" evidence="1">
    <location>
        <begin position="151"/>
        <end position="164"/>
    </location>
</feature>
<dbReference type="AlphaFoldDB" id="A0A0N7MME9"/>
<name>A0A0N7MME9_9SACH</name>
<dbReference type="OrthoDB" id="10462168at2759"/>
<feature type="compositionally biased region" description="Polar residues" evidence="1">
    <location>
        <begin position="237"/>
        <end position="249"/>
    </location>
</feature>
<gene>
    <name evidence="2" type="ORF">LAQU0_S21e01266g</name>
</gene>
<organism evidence="2 3">
    <name type="scientific">Lachancea quebecensis</name>
    <dbReference type="NCBI Taxonomy" id="1654605"/>
    <lineage>
        <taxon>Eukaryota</taxon>
        <taxon>Fungi</taxon>
        <taxon>Dikarya</taxon>
        <taxon>Ascomycota</taxon>
        <taxon>Saccharomycotina</taxon>
        <taxon>Saccharomycetes</taxon>
        <taxon>Saccharomycetales</taxon>
        <taxon>Saccharomycetaceae</taxon>
        <taxon>Lachancea</taxon>
    </lineage>
</organism>
<feature type="compositionally biased region" description="Basic residues" evidence="1">
    <location>
        <begin position="269"/>
        <end position="279"/>
    </location>
</feature>
<sequence length="291" mass="32667">MDDGCLIDFLLEDDNVYMNQDSSCLGSKWLANKDCICDERVIKKPSRKTKSRTKSKRRSPCKELLDEPIDELLNLIIKDTKLPLTIGSKPSQNNKVPQAVVTSKKKSRCKGRSNRKGDDQDLLEVFGGEQLAGEFAFNFLDIQEPVVALKSKKNKKKKKDRRNKARDSSSEKAESHSNKPADQSDIARTQVHGCLSERESNAENDVTVKKSRNKKKKRKGQGDGSSTPKGDSEGKAQKNSQSKAEASTGESKRREKMPKDLSVKSGSPYHRKRSSRKKVKEASYSNDDHPR</sequence>
<dbReference type="Proteomes" id="UP000236544">
    <property type="component" value="Unassembled WGS sequence"/>
</dbReference>
<feature type="region of interest" description="Disordered" evidence="1">
    <location>
        <begin position="151"/>
        <end position="291"/>
    </location>
</feature>